<evidence type="ECO:0000313" key="13">
    <source>
        <dbReference type="EMBL" id="MFC3105404.1"/>
    </source>
</evidence>
<evidence type="ECO:0000256" key="4">
    <source>
        <dbReference type="ARBA" id="ARBA00016461"/>
    </source>
</evidence>
<comment type="function">
    <text evidence="1 12">Required for the export of heme to the periplasm for the biogenesis of c-type cytochromes.</text>
</comment>
<evidence type="ECO:0000256" key="11">
    <source>
        <dbReference type="ARBA" id="ARBA00023136"/>
    </source>
</evidence>
<evidence type="ECO:0000256" key="5">
    <source>
        <dbReference type="ARBA" id="ARBA00022448"/>
    </source>
</evidence>
<dbReference type="InterPro" id="IPR007078">
    <property type="entry name" value="Haem_export_protD_CcmD"/>
</dbReference>
<keyword evidence="14" id="KW-1185">Reference proteome</keyword>
<evidence type="ECO:0000256" key="3">
    <source>
        <dbReference type="ARBA" id="ARBA00008741"/>
    </source>
</evidence>
<keyword evidence="11 12" id="KW-0472">Membrane</keyword>
<feature type="transmembrane region" description="Helical" evidence="12">
    <location>
        <begin position="20"/>
        <end position="39"/>
    </location>
</feature>
<accession>A0ABV7ETU5</accession>
<evidence type="ECO:0000256" key="1">
    <source>
        <dbReference type="ARBA" id="ARBA00002442"/>
    </source>
</evidence>
<organism evidence="13 14">
    <name type="scientific">Salinisphaera aquimarina</name>
    <dbReference type="NCBI Taxonomy" id="2094031"/>
    <lineage>
        <taxon>Bacteria</taxon>
        <taxon>Pseudomonadati</taxon>
        <taxon>Pseudomonadota</taxon>
        <taxon>Gammaproteobacteria</taxon>
        <taxon>Salinisphaerales</taxon>
        <taxon>Salinisphaeraceae</taxon>
        <taxon>Salinisphaera</taxon>
    </lineage>
</organism>
<dbReference type="EMBL" id="JBHRSS010000008">
    <property type="protein sequence ID" value="MFC3105404.1"/>
    <property type="molecule type" value="Genomic_DNA"/>
</dbReference>
<reference evidence="14" key="1">
    <citation type="journal article" date="2019" name="Int. J. Syst. Evol. Microbiol.">
        <title>The Global Catalogue of Microorganisms (GCM) 10K type strain sequencing project: providing services to taxonomists for standard genome sequencing and annotation.</title>
        <authorList>
            <consortium name="The Broad Institute Genomics Platform"/>
            <consortium name="The Broad Institute Genome Sequencing Center for Infectious Disease"/>
            <person name="Wu L."/>
            <person name="Ma J."/>
        </authorList>
    </citation>
    <scope>NUCLEOTIDE SEQUENCE [LARGE SCALE GENOMIC DNA]</scope>
    <source>
        <strain evidence="14">KCTC 52640</strain>
    </source>
</reference>
<gene>
    <name evidence="13" type="primary">ccmD</name>
    <name evidence="13" type="ORF">ACFOSU_16130</name>
</gene>
<comment type="caution">
    <text evidence="13">The sequence shown here is derived from an EMBL/GenBank/DDBJ whole genome shotgun (WGS) entry which is preliminary data.</text>
</comment>
<evidence type="ECO:0000313" key="14">
    <source>
        <dbReference type="Proteomes" id="UP001595462"/>
    </source>
</evidence>
<evidence type="ECO:0000256" key="6">
    <source>
        <dbReference type="ARBA" id="ARBA00022475"/>
    </source>
</evidence>
<keyword evidence="8 12" id="KW-0812">Transmembrane</keyword>
<dbReference type="PANTHER" id="PTHR37531:SF1">
    <property type="entry name" value="HEME EXPORTER PROTEIN D"/>
    <property type="match status" value="1"/>
</dbReference>
<evidence type="ECO:0000256" key="7">
    <source>
        <dbReference type="ARBA" id="ARBA00022519"/>
    </source>
</evidence>
<keyword evidence="5 12" id="KW-0813">Transport</keyword>
<dbReference type="RefSeq" id="WP_380690958.1">
    <property type="nucleotide sequence ID" value="NZ_JBHRSS010000008.1"/>
</dbReference>
<evidence type="ECO:0000256" key="2">
    <source>
        <dbReference type="ARBA" id="ARBA00004377"/>
    </source>
</evidence>
<comment type="similarity">
    <text evidence="3 12">Belongs to the CcmD/CycX/HelD family.</text>
</comment>
<keyword evidence="6 12" id="KW-1003">Cell membrane</keyword>
<keyword evidence="10 12" id="KW-1133">Transmembrane helix</keyword>
<sequence>MHETWQQFWAMGGYAPFVWSSYGIAAVVLLGNIITPLIAHRVLLRRIRNEEFDD</sequence>
<proteinExistence type="inferred from homology"/>
<dbReference type="InterPro" id="IPR052075">
    <property type="entry name" value="Heme_exporter_D"/>
</dbReference>
<name>A0ABV7ETU5_9GAMM</name>
<keyword evidence="7 12" id="KW-0997">Cell inner membrane</keyword>
<evidence type="ECO:0000256" key="10">
    <source>
        <dbReference type="ARBA" id="ARBA00022989"/>
    </source>
</evidence>
<dbReference type="Proteomes" id="UP001595462">
    <property type="component" value="Unassembled WGS sequence"/>
</dbReference>
<evidence type="ECO:0000256" key="9">
    <source>
        <dbReference type="ARBA" id="ARBA00022748"/>
    </source>
</evidence>
<comment type="subcellular location">
    <subcellularLocation>
        <location evidence="2 12">Cell inner membrane</location>
        <topology evidence="2 12">Single-pass membrane protein</topology>
    </subcellularLocation>
</comment>
<keyword evidence="9 12" id="KW-0201">Cytochrome c-type biogenesis</keyword>
<evidence type="ECO:0000256" key="8">
    <source>
        <dbReference type="ARBA" id="ARBA00022692"/>
    </source>
</evidence>
<dbReference type="PANTHER" id="PTHR37531">
    <property type="entry name" value="HEME EXPORTER PROTEIN D"/>
    <property type="match status" value="1"/>
</dbReference>
<protein>
    <recommendedName>
        <fullName evidence="4 12">Heme exporter protein D</fullName>
    </recommendedName>
</protein>
<dbReference type="Pfam" id="PF04995">
    <property type="entry name" value="CcmD"/>
    <property type="match status" value="1"/>
</dbReference>
<dbReference type="NCBIfam" id="TIGR03141">
    <property type="entry name" value="cytochro_ccmD"/>
    <property type="match status" value="1"/>
</dbReference>
<evidence type="ECO:0000256" key="12">
    <source>
        <dbReference type="RuleBase" id="RU363101"/>
    </source>
</evidence>